<sequence>MRSLRKRVAYFLLFTAALVITVSIGYDFGMRAFEPGPYPPPGTEISLLHSMQVVVETITATGYGSDAPWTSPEMNTLIILLDLTGVGLFFLALPAVLLPVFRDALSTTVPTAVDDDCRDHIVICSYTNRVDALIDELTSNDIEYVLLEPDRDRAVDLYEDGYSVVDADPQSVEALEAANLPEARALVADVSDRVDASIVLTAKEAAEDVPVVSVVEDPELVSYHELAGADHVVTPRRLLGEGLASKVTTEVETDLGDSLQLGSDFEIAEISIRAESELAGRTLGDSEVRERYGVNVVGAWANGEFETPPPLSMPLERGTTLLVTGETDALRRLRRATGSRIRQFGRGETIVVGYGQVGQTVSELLAEADISQTVIDSEAKDGVDVVGDATVAETFRNAGITEAQSVVIALPDETDVEFATLIVRDIDPETEIIARAETNEAVSKTYRAGADYVLSLATVSGRSIASLVIDDEEILGIETNVEIIKTTAPGLAGETLNGARIRERTGCTVVAVERDDATLTDLDADFRIEAGDRLVIAGSDSGVNTFLERYC</sequence>
<evidence type="ECO:0000259" key="3">
    <source>
        <dbReference type="PROSITE" id="PS51202"/>
    </source>
</evidence>
<feature type="domain" description="RCK C-terminal" evidence="3">
    <location>
        <begin position="254"/>
        <end position="339"/>
    </location>
</feature>
<dbReference type="InterPro" id="IPR036721">
    <property type="entry name" value="RCK_C_sf"/>
</dbReference>
<dbReference type="PROSITE" id="PS51202">
    <property type="entry name" value="RCK_C"/>
    <property type="match status" value="2"/>
</dbReference>
<gene>
    <name evidence="4" type="ORF">EGH24_08775</name>
</gene>
<feature type="domain" description="RCK N-terminal" evidence="2">
    <location>
        <begin position="346"/>
        <end position="454"/>
    </location>
</feature>
<feature type="domain" description="RCK N-terminal" evidence="2">
    <location>
        <begin position="118"/>
        <end position="233"/>
    </location>
</feature>
<keyword evidence="1" id="KW-0812">Transmembrane</keyword>
<evidence type="ECO:0000259" key="2">
    <source>
        <dbReference type="PROSITE" id="PS51201"/>
    </source>
</evidence>
<dbReference type="PROSITE" id="PS51201">
    <property type="entry name" value="RCK_N"/>
    <property type="match status" value="2"/>
</dbReference>
<reference evidence="4" key="1">
    <citation type="submission" date="2019-02" db="EMBL/GenBank/DDBJ databases">
        <title>Halonotius sp. a new haloarchaeum isolated from saline soil.</title>
        <authorList>
            <person name="Duran-Viseras A."/>
            <person name="Sanchez-Porro C."/>
            <person name="Ventosa A."/>
        </authorList>
    </citation>
    <scope>NUCLEOTIDE SEQUENCE</scope>
    <source>
        <strain evidence="4">F15B</strain>
    </source>
</reference>
<proteinExistence type="predicted"/>
<feature type="domain" description="RCK C-terminal" evidence="3">
    <location>
        <begin position="470"/>
        <end position="551"/>
    </location>
</feature>
<dbReference type="SUPFAM" id="SSF81324">
    <property type="entry name" value="Voltage-gated potassium channels"/>
    <property type="match status" value="1"/>
</dbReference>
<evidence type="ECO:0000256" key="1">
    <source>
        <dbReference type="SAM" id="Phobius"/>
    </source>
</evidence>
<dbReference type="RefSeq" id="WP_142979775.1">
    <property type="nucleotide sequence ID" value="NZ_RKLU01000003.1"/>
</dbReference>
<dbReference type="OrthoDB" id="43518at2157"/>
<dbReference type="PANTHER" id="PTHR43833:SF9">
    <property type="entry name" value="POTASSIUM CHANNEL PROTEIN YUGO-RELATED"/>
    <property type="match status" value="1"/>
</dbReference>
<dbReference type="GO" id="GO:0008324">
    <property type="term" value="F:monoatomic cation transmembrane transporter activity"/>
    <property type="evidence" value="ECO:0007669"/>
    <property type="project" value="InterPro"/>
</dbReference>
<evidence type="ECO:0000313" key="4">
    <source>
        <dbReference type="EMBL" id="TQQ81214.1"/>
    </source>
</evidence>
<feature type="transmembrane region" description="Helical" evidence="1">
    <location>
        <begin position="77"/>
        <end position="101"/>
    </location>
</feature>
<dbReference type="InterPro" id="IPR036291">
    <property type="entry name" value="NAD(P)-bd_dom_sf"/>
</dbReference>
<organism evidence="4 5">
    <name type="scientific">Halonotius terrestris</name>
    <dbReference type="NCBI Taxonomy" id="2487750"/>
    <lineage>
        <taxon>Archaea</taxon>
        <taxon>Methanobacteriati</taxon>
        <taxon>Methanobacteriota</taxon>
        <taxon>Stenosarchaea group</taxon>
        <taxon>Halobacteria</taxon>
        <taxon>Halobacteriales</taxon>
        <taxon>Haloferacaceae</taxon>
        <taxon>Halonotius</taxon>
    </lineage>
</organism>
<keyword evidence="1" id="KW-0472">Membrane</keyword>
<dbReference type="Gene3D" id="3.40.50.720">
    <property type="entry name" value="NAD(P)-binding Rossmann-like Domain"/>
    <property type="match status" value="2"/>
</dbReference>
<comment type="caution">
    <text evidence="4">The sequence shown here is derived from an EMBL/GenBank/DDBJ whole genome shotgun (WGS) entry which is preliminary data.</text>
</comment>
<dbReference type="InterPro" id="IPR050721">
    <property type="entry name" value="Trk_Ktr_HKT_K-transport"/>
</dbReference>
<dbReference type="Gene3D" id="3.30.70.1450">
    <property type="entry name" value="Regulator of K+ conductance, C-terminal domain"/>
    <property type="match status" value="2"/>
</dbReference>
<dbReference type="SUPFAM" id="SSF116726">
    <property type="entry name" value="TrkA C-terminal domain-like"/>
    <property type="match status" value="2"/>
</dbReference>
<dbReference type="AlphaFoldDB" id="A0A8J8P8Y8"/>
<accession>A0A8J8P8Y8</accession>
<name>A0A8J8P8Y8_9EURY</name>
<dbReference type="InterPro" id="IPR003148">
    <property type="entry name" value="RCK_N"/>
</dbReference>
<dbReference type="InterPro" id="IPR006037">
    <property type="entry name" value="RCK_C"/>
</dbReference>
<dbReference type="Pfam" id="PF02254">
    <property type="entry name" value="TrkA_N"/>
    <property type="match status" value="2"/>
</dbReference>
<dbReference type="GO" id="GO:0006813">
    <property type="term" value="P:potassium ion transport"/>
    <property type="evidence" value="ECO:0007669"/>
    <property type="project" value="InterPro"/>
</dbReference>
<evidence type="ECO:0000313" key="5">
    <source>
        <dbReference type="Proteomes" id="UP000705823"/>
    </source>
</evidence>
<dbReference type="PANTHER" id="PTHR43833">
    <property type="entry name" value="POTASSIUM CHANNEL PROTEIN 2-RELATED-RELATED"/>
    <property type="match status" value="1"/>
</dbReference>
<dbReference type="Pfam" id="PF02080">
    <property type="entry name" value="TrkA_C"/>
    <property type="match status" value="2"/>
</dbReference>
<keyword evidence="5" id="KW-1185">Reference proteome</keyword>
<protein>
    <submittedName>
        <fullName evidence="4">TrkA family potassium uptake protein</fullName>
    </submittedName>
</protein>
<keyword evidence="1" id="KW-1133">Transmembrane helix</keyword>
<dbReference type="Proteomes" id="UP000705823">
    <property type="component" value="Unassembled WGS sequence"/>
</dbReference>
<dbReference type="EMBL" id="RKLU01000003">
    <property type="protein sequence ID" value="TQQ81214.1"/>
    <property type="molecule type" value="Genomic_DNA"/>
</dbReference>
<dbReference type="SUPFAM" id="SSF51735">
    <property type="entry name" value="NAD(P)-binding Rossmann-fold domains"/>
    <property type="match status" value="2"/>
</dbReference>